<keyword evidence="3 5" id="KW-1133">Transmembrane helix</keyword>
<feature type="transmembrane region" description="Helical" evidence="5">
    <location>
        <begin position="29"/>
        <end position="45"/>
    </location>
</feature>
<accession>A0A832I3Q7</accession>
<evidence type="ECO:0000256" key="3">
    <source>
        <dbReference type="ARBA" id="ARBA00022989"/>
    </source>
</evidence>
<evidence type="ECO:0000313" key="7">
    <source>
        <dbReference type="EMBL" id="HGZ44609.1"/>
    </source>
</evidence>
<feature type="transmembrane region" description="Helical" evidence="5">
    <location>
        <begin position="397"/>
        <end position="430"/>
    </location>
</feature>
<evidence type="ECO:0000256" key="2">
    <source>
        <dbReference type="ARBA" id="ARBA00022692"/>
    </source>
</evidence>
<proteinExistence type="predicted"/>
<evidence type="ECO:0000256" key="1">
    <source>
        <dbReference type="ARBA" id="ARBA00004141"/>
    </source>
</evidence>
<protein>
    <recommendedName>
        <fullName evidence="6">O-antigen ligase-related domain-containing protein</fullName>
    </recommendedName>
</protein>
<feature type="transmembrane region" description="Helical" evidence="5">
    <location>
        <begin position="262"/>
        <end position="284"/>
    </location>
</feature>
<dbReference type="AlphaFoldDB" id="A0A832I3Q7"/>
<name>A0A832I3Q7_UNCEI</name>
<feature type="transmembrane region" description="Helical" evidence="5">
    <location>
        <begin position="364"/>
        <end position="385"/>
    </location>
</feature>
<dbReference type="Pfam" id="PF04932">
    <property type="entry name" value="Wzy_C"/>
    <property type="match status" value="1"/>
</dbReference>
<evidence type="ECO:0000256" key="5">
    <source>
        <dbReference type="SAM" id="Phobius"/>
    </source>
</evidence>
<gene>
    <name evidence="7" type="ORF">ENR23_14595</name>
</gene>
<dbReference type="SUPFAM" id="SSF48452">
    <property type="entry name" value="TPR-like"/>
    <property type="match status" value="1"/>
</dbReference>
<comment type="caution">
    <text evidence="7">The sequence shown here is derived from an EMBL/GenBank/DDBJ whole genome shotgun (WGS) entry which is preliminary data.</text>
</comment>
<keyword evidence="4 5" id="KW-0472">Membrane</keyword>
<dbReference type="EMBL" id="DSQF01000030">
    <property type="protein sequence ID" value="HGZ44609.1"/>
    <property type="molecule type" value="Genomic_DNA"/>
</dbReference>
<reference evidence="7" key="1">
    <citation type="journal article" date="2020" name="mSystems">
        <title>Genome- and Community-Level Interaction Insights into Carbon Utilization and Element Cycling Functions of Hydrothermarchaeota in Hydrothermal Sediment.</title>
        <authorList>
            <person name="Zhou Z."/>
            <person name="Liu Y."/>
            <person name="Xu W."/>
            <person name="Pan J."/>
            <person name="Luo Z.H."/>
            <person name="Li M."/>
        </authorList>
    </citation>
    <scope>NUCLEOTIDE SEQUENCE [LARGE SCALE GENOMIC DNA]</scope>
    <source>
        <strain evidence="7">SpSt-381</strain>
    </source>
</reference>
<organism evidence="7">
    <name type="scientific">Eiseniibacteriota bacterium</name>
    <dbReference type="NCBI Taxonomy" id="2212470"/>
    <lineage>
        <taxon>Bacteria</taxon>
        <taxon>Candidatus Eiseniibacteriota</taxon>
    </lineage>
</organism>
<feature type="transmembrane region" description="Helical" evidence="5">
    <location>
        <begin position="216"/>
        <end position="233"/>
    </location>
</feature>
<dbReference type="InterPro" id="IPR011990">
    <property type="entry name" value="TPR-like_helical_dom_sf"/>
</dbReference>
<feature type="domain" description="O-antigen ligase-related" evidence="6">
    <location>
        <begin position="198"/>
        <end position="370"/>
    </location>
</feature>
<dbReference type="InterPro" id="IPR051533">
    <property type="entry name" value="WaaL-like"/>
</dbReference>
<feature type="transmembrane region" description="Helical" evidence="5">
    <location>
        <begin position="193"/>
        <end position="210"/>
    </location>
</feature>
<sequence>MGTALAGAVLAFAPRLIEAFEAPKAALVRVLGAAALGGAVAAARATRRRGAWFAAPLDAAMLAWFAAETLATARSVAPVASLVGDPLQRDGWLTALGLLGLYGAARGATREPGAAARLLGALAGAAALASLYALVQAAQLDPLRWARVATYGPDGALVRPFGTLGHPNLLGVVTAAALCVALARAHAAPARRWLWAPLAALFAAATLLTFSRGAWLAALGGGAVTGALLLRAARRAAPAAARGARASAAPGARDARRALRRALLAAAALAAVVALFAVTGWGALFAERFGDLLSPTRASGSSRIEIWRAAIAMWLARPLTGQGPDTFGLLFPLHQTAAYWRYEWAGLPVQAHSVPLHALATRGAAGGLALLACAVAFAATARRAWRAPGAERATLAALIGAPAAVAVAGLFGAVGVTGALIAVVCAAALASAGEEAPLATTARRGRGAAVAAALAASVMGGYVATEMVASAASAASQRLARRARPGAVEQASRAARWAPFDDATHRVLAEALLVEALAGRGGPGALEQAEAAAREAVRRAPLRAFNHQRLAAVFAARAGAGASAAADSARAAWDRARALAPVSSLVLLERADFEIGAGRPDLAEPFAARAAELYPGDAFAWYALARCAVARGDRVATRRALDRALAADWHGREDERARARAARAVLR</sequence>
<feature type="transmembrane region" description="Helical" evidence="5">
    <location>
        <begin position="115"/>
        <end position="135"/>
    </location>
</feature>
<feature type="transmembrane region" description="Helical" evidence="5">
    <location>
        <begin position="169"/>
        <end position="186"/>
    </location>
</feature>
<keyword evidence="2 5" id="KW-0812">Transmembrane</keyword>
<evidence type="ECO:0000256" key="4">
    <source>
        <dbReference type="ARBA" id="ARBA00023136"/>
    </source>
</evidence>
<dbReference type="PANTHER" id="PTHR37422:SF13">
    <property type="entry name" value="LIPOPOLYSACCHARIDE BIOSYNTHESIS PROTEIN PA4999-RELATED"/>
    <property type="match status" value="1"/>
</dbReference>
<dbReference type="PANTHER" id="PTHR37422">
    <property type="entry name" value="TEICHURONIC ACID BIOSYNTHESIS PROTEIN TUAE"/>
    <property type="match status" value="1"/>
</dbReference>
<feature type="transmembrane region" description="Helical" evidence="5">
    <location>
        <begin position="52"/>
        <end position="71"/>
    </location>
</feature>
<dbReference type="GO" id="GO:0016020">
    <property type="term" value="C:membrane"/>
    <property type="evidence" value="ECO:0007669"/>
    <property type="project" value="UniProtKB-SubCell"/>
</dbReference>
<comment type="subcellular location">
    <subcellularLocation>
        <location evidence="1">Membrane</location>
        <topology evidence="1">Multi-pass membrane protein</topology>
    </subcellularLocation>
</comment>
<dbReference type="InterPro" id="IPR007016">
    <property type="entry name" value="O-antigen_ligase-rel_domated"/>
</dbReference>
<evidence type="ECO:0000259" key="6">
    <source>
        <dbReference type="Pfam" id="PF04932"/>
    </source>
</evidence>
<dbReference type="Gene3D" id="1.25.40.10">
    <property type="entry name" value="Tetratricopeptide repeat domain"/>
    <property type="match status" value="1"/>
</dbReference>
<feature type="transmembrane region" description="Helical" evidence="5">
    <location>
        <begin position="91"/>
        <end position="108"/>
    </location>
</feature>